<dbReference type="Gene3D" id="3.90.79.40">
    <property type="entry name" value="EvaA sugar 2,3-dehydratase subunit"/>
    <property type="match status" value="2"/>
</dbReference>
<feature type="binding site" description="from pocket A" evidence="1">
    <location>
        <begin position="396"/>
        <end position="399"/>
    </location>
    <ligand>
        <name>dTDP-4-dehydro-6-deoxy-alpha-D-glucose</name>
        <dbReference type="ChEBI" id="CHEBI:57649"/>
        <label>1</label>
    </ligand>
</feature>
<dbReference type="GO" id="GO:0016829">
    <property type="term" value="F:lyase activity"/>
    <property type="evidence" value="ECO:0007669"/>
    <property type="project" value="InterPro"/>
</dbReference>
<feature type="binding site" description="from pocket A" evidence="1">
    <location>
        <begin position="135"/>
        <end position="139"/>
    </location>
    <ligand>
        <name>dTDP-4-dehydro-6-deoxy-alpha-D-glucose</name>
        <dbReference type="ChEBI" id="CHEBI:57649"/>
        <label>1</label>
    </ligand>
</feature>
<gene>
    <name evidence="3" type="ORF">SSPO_015660</name>
</gene>
<feature type="binding site" description="from pocket B" evidence="1">
    <location>
        <begin position="363"/>
        <end position="364"/>
    </location>
    <ligand>
        <name>dTDP-4-dehydro-6-deoxy-alpha-D-glucose</name>
        <dbReference type="ChEBI" id="CHEBI:57649"/>
        <label>2</label>
    </ligand>
</feature>
<name>A0A499UH69_9ACTN</name>
<evidence type="ECO:0000256" key="1">
    <source>
        <dbReference type="PIRSR" id="PIRSR605212-50"/>
    </source>
</evidence>
<dbReference type="EMBL" id="AP019620">
    <property type="protein sequence ID" value="BBJ38848.1"/>
    <property type="molecule type" value="Genomic_DNA"/>
</dbReference>
<evidence type="ECO:0000313" key="4">
    <source>
        <dbReference type="Proteomes" id="UP000463951"/>
    </source>
</evidence>
<feature type="binding site" description="from pocket B" evidence="1">
    <location>
        <position position="342"/>
    </location>
    <ligand>
        <name>dTDP-4-dehydro-6-deoxy-alpha-D-glucose</name>
        <dbReference type="ChEBI" id="CHEBI:57649"/>
        <label>2</label>
    </ligand>
</feature>
<feature type="binding site" description="from pocket B" evidence="1">
    <location>
        <position position="279"/>
    </location>
    <ligand>
        <name>dTDP-4-dehydro-6-deoxy-alpha-D-glucose</name>
        <dbReference type="ChEBI" id="CHEBI:57649"/>
        <label>2</label>
    </ligand>
</feature>
<protein>
    <submittedName>
        <fullName evidence="3">NDP-hexose 2,3-dehydratase</fullName>
    </submittedName>
</protein>
<feature type="domain" description="dTDP-4-dehydro-6-deoxy-alpha-D-glucopyranose 2,3-dehydratase" evidence="2">
    <location>
        <begin position="24"/>
        <end position="228"/>
    </location>
</feature>
<dbReference type="InterPro" id="IPR005212">
    <property type="entry name" value="EvaA-like"/>
</dbReference>
<feature type="binding site" description="from pocket A" evidence="1">
    <location>
        <position position="52"/>
    </location>
    <ligand>
        <name>dTDP-4-dehydro-6-deoxy-alpha-D-glucose</name>
        <dbReference type="ChEBI" id="CHEBI:57649"/>
        <label>1</label>
    </ligand>
</feature>
<accession>A0A499UH69</accession>
<feature type="domain" description="dTDP-4-dehydro-6-deoxy-alpha-D-glucopyranose 2,3-dehydratase" evidence="2">
    <location>
        <begin position="251"/>
        <end position="453"/>
    </location>
</feature>
<feature type="binding site" description="from pocket B" evidence="1">
    <location>
        <begin position="358"/>
        <end position="360"/>
    </location>
    <ligand>
        <name>dTDP-4-dehydro-6-deoxy-alpha-D-glucose</name>
        <dbReference type="ChEBI" id="CHEBI:57649"/>
        <label>2</label>
    </ligand>
</feature>
<dbReference type="InterPro" id="IPR038153">
    <property type="entry name" value="EvaA-like_sf"/>
</dbReference>
<dbReference type="Proteomes" id="UP000463951">
    <property type="component" value="Chromosome"/>
</dbReference>
<sequence length="458" mass="52145">MVSTLQERLVRSAATVDSSVTLLADFQRWFRERVDADESRIEIIPFEAMRGWEFAPDTHNLVHETGRFFSVEGLRVRMPGAPVEEWRQPILHQPEIGILGILVKDFDGVPHFLMQAKMEPGNHGGLQLSPTVQATRSNYTRVHKGRAVPYVEYFQQAERHRVLADVRQSEQGSWFFHKRNRNMLVEVAPETDVEVRDGFRWLTLGQLHHLLAVEDLVNMDARSVLACLPHSPLDSEETLPVLEAHSRHRDADILSWITGLRTEREVFTERIPLRETTGWHRSAHRISHESGRFFSVMAVDVTAGGREVGGWTQPMIEPHGPGVAAFLLAYADKVPHVLVQARAEPGYTDVVELAPTVQCTPRNYTHLPEGATPPFLREVVEAPADRVRFDTVLSEEGGRFFHAFNRYLVVETEMSAVPEEPSHYRWMAVRQLLDLIRHSHYVNVEARTLIACLHSLAV</sequence>
<evidence type="ECO:0000313" key="3">
    <source>
        <dbReference type="EMBL" id="BBJ38848.1"/>
    </source>
</evidence>
<feature type="binding site" description="from pocket B" evidence="1">
    <location>
        <position position="173"/>
    </location>
    <ligand>
        <name>dTDP-4-dehydro-6-deoxy-alpha-D-glucose</name>
        <dbReference type="ChEBI" id="CHEBI:57649"/>
        <label>2</label>
    </ligand>
</feature>
<dbReference type="AlphaFoldDB" id="A0A499UH69"/>
<organism evidence="3 4">
    <name type="scientific">Streptomyces antimycoticus</name>
    <dbReference type="NCBI Taxonomy" id="68175"/>
    <lineage>
        <taxon>Bacteria</taxon>
        <taxon>Bacillati</taxon>
        <taxon>Actinomycetota</taxon>
        <taxon>Actinomycetes</taxon>
        <taxon>Kitasatosporales</taxon>
        <taxon>Streptomycetaceae</taxon>
        <taxon>Streptomyces</taxon>
        <taxon>Streptomyces violaceusniger group</taxon>
    </lineage>
</organism>
<evidence type="ECO:0000259" key="2">
    <source>
        <dbReference type="Pfam" id="PF03559"/>
    </source>
</evidence>
<proteinExistence type="predicted"/>
<reference evidence="3 4" key="1">
    <citation type="journal article" date="2020" name="Int. J. Syst. Evol. Microbiol.">
        <title>Reclassification of Streptomyces castelarensis and Streptomyces sporoclivatus as later heterotypic synonyms of Streptomyces antimycoticus.</title>
        <authorList>
            <person name="Komaki H."/>
            <person name="Tamura T."/>
        </authorList>
    </citation>
    <scope>NUCLEOTIDE SEQUENCE [LARGE SCALE GENOMIC DNA]</scope>
    <source>
        <strain evidence="3 4">NBRC 100767</strain>
    </source>
</reference>
<feature type="binding site" description="from pocket A" evidence="1">
    <location>
        <position position="220"/>
    </location>
    <ligand>
        <name>dTDP-4-dehydro-6-deoxy-alpha-D-glucose</name>
        <dbReference type="ChEBI" id="CHEBI:57649"/>
        <label>1</label>
    </ligand>
</feature>
<dbReference type="Pfam" id="PF03559">
    <property type="entry name" value="Hexose_dehydrat"/>
    <property type="match status" value="2"/>
</dbReference>